<accession>A0A368VX52</accession>
<evidence type="ECO:0000313" key="1">
    <source>
        <dbReference type="EMBL" id="RCW46486.1"/>
    </source>
</evidence>
<name>A0A368VX52_9BACL</name>
<dbReference type="EMBL" id="QPJD01000009">
    <property type="protein sequence ID" value="RCW46486.1"/>
    <property type="molecule type" value="Genomic_DNA"/>
</dbReference>
<reference evidence="1 2" key="1">
    <citation type="submission" date="2018-07" db="EMBL/GenBank/DDBJ databases">
        <title>Genomic Encyclopedia of Type Strains, Phase III (KMG-III): the genomes of soil and plant-associated and newly described type strains.</title>
        <authorList>
            <person name="Whitman W."/>
        </authorList>
    </citation>
    <scope>NUCLEOTIDE SEQUENCE [LARGE SCALE GENOMIC DNA]</scope>
    <source>
        <strain evidence="1 2">CECT 7506</strain>
    </source>
</reference>
<keyword evidence="2" id="KW-1185">Reference proteome</keyword>
<dbReference type="RefSeq" id="WP_114381128.1">
    <property type="nucleotide sequence ID" value="NZ_QPJD01000009.1"/>
</dbReference>
<dbReference type="Gene3D" id="3.20.20.80">
    <property type="entry name" value="Glycosidases"/>
    <property type="match status" value="1"/>
</dbReference>
<comment type="caution">
    <text evidence="1">The sequence shown here is derived from an EMBL/GenBank/DDBJ whole genome shotgun (WGS) entry which is preliminary data.</text>
</comment>
<dbReference type="Proteomes" id="UP000252415">
    <property type="component" value="Unassembled WGS sequence"/>
</dbReference>
<dbReference type="OrthoDB" id="5171802at2"/>
<evidence type="ECO:0008006" key="3">
    <source>
        <dbReference type="Google" id="ProtNLM"/>
    </source>
</evidence>
<evidence type="ECO:0000313" key="2">
    <source>
        <dbReference type="Proteomes" id="UP000252415"/>
    </source>
</evidence>
<sequence>MSNLFKGVFKKQALFGPSIQIDPSFPYYQQRSPESIVEEIELSGYKSVHYFVVNEHVVNERLIESFHHRGIPVWAMVIGNGTFSTERFPEEWPSWQMKLLKETNDGFWRFSPLSEGYVQWKRAAMARLVTEYPFDGIEIAEPYFPEWGGIKRGVYGDVGPHAQAAFRERYGIEMPEFVNAKAPNYYLRDRDTYRKWIDFRVEAVNGFIDEMINGKGGVRELRPDIAVSTWSLAINAGPDSLERLREDQGLDAPSMIAKVRPDIHYLQTHWPDWTRGDLPADYVRSYHPFVDQIRSRFPGLPLAVQADIGSARHMIKGASWLQEFSRTAFALGLAAWTAYEYHTGGYMYEEKPIPIHSERKGRSLVVLSFNKRIDEHSAMNSANYTVWSNGRAIPVAWESIIVDGNRIILRSGQLPPHSFVLELNHIQDTPDRWLFREIAANTIPAGTKMTILGV</sequence>
<proteinExistence type="predicted"/>
<organism evidence="1 2">
    <name type="scientific">Paenibacillus prosopidis</name>
    <dbReference type="NCBI Taxonomy" id="630520"/>
    <lineage>
        <taxon>Bacteria</taxon>
        <taxon>Bacillati</taxon>
        <taxon>Bacillota</taxon>
        <taxon>Bacilli</taxon>
        <taxon>Bacillales</taxon>
        <taxon>Paenibacillaceae</taxon>
        <taxon>Paenibacillus</taxon>
    </lineage>
</organism>
<dbReference type="AlphaFoldDB" id="A0A368VX52"/>
<protein>
    <recommendedName>
        <fullName evidence="3">N-acyl-D-glucosamine 2-epimerase</fullName>
    </recommendedName>
</protein>
<gene>
    <name evidence="1" type="ORF">DFP97_109129</name>
</gene>